<sequence>MRVNWPTIPPRVVCRFGDELLPVVEPVVDDPVVVVAPVVDDPVVVVAPVVLPPVVVDVSEPVVVPPVVVPVEDPVVLEVPAVEPPEVPVLELPVSVSANATTASGPNANNPAVTRLEAARSRAWGITRRSPPLF</sequence>
<dbReference type="EMBL" id="LZLC01000250">
    <property type="protein sequence ID" value="OBJ36235.1"/>
    <property type="molecule type" value="Genomic_DNA"/>
</dbReference>
<reference evidence="1 2" key="1">
    <citation type="submission" date="2016-06" db="EMBL/GenBank/DDBJ databases">
        <authorList>
            <person name="Kjaerup R.B."/>
            <person name="Dalgaard T.S."/>
            <person name="Juul-Madsen H.R."/>
        </authorList>
    </citation>
    <scope>NUCLEOTIDE SEQUENCE [LARGE SCALE GENOMIC DNA]</scope>
    <source>
        <strain evidence="1 2">1127319.6</strain>
    </source>
</reference>
<proteinExistence type="predicted"/>
<evidence type="ECO:0000313" key="1">
    <source>
        <dbReference type="EMBL" id="OBJ36235.1"/>
    </source>
</evidence>
<dbReference type="AlphaFoldDB" id="A0A1A3GK94"/>
<organism evidence="1 2">
    <name type="scientific">Mycolicibacterium mucogenicum</name>
    <name type="common">Mycobacterium mucogenicum</name>
    <dbReference type="NCBI Taxonomy" id="56689"/>
    <lineage>
        <taxon>Bacteria</taxon>
        <taxon>Bacillati</taxon>
        <taxon>Actinomycetota</taxon>
        <taxon>Actinomycetes</taxon>
        <taxon>Mycobacteriales</taxon>
        <taxon>Mycobacteriaceae</taxon>
        <taxon>Mycolicibacterium</taxon>
    </lineage>
</organism>
<accession>A0A1A3GK94</accession>
<dbReference type="Proteomes" id="UP000093898">
    <property type="component" value="Unassembled WGS sequence"/>
</dbReference>
<protein>
    <submittedName>
        <fullName evidence="1">Uncharacterized protein</fullName>
    </submittedName>
</protein>
<gene>
    <name evidence="1" type="ORF">A5630_07530</name>
</gene>
<comment type="caution">
    <text evidence="1">The sequence shown here is derived from an EMBL/GenBank/DDBJ whole genome shotgun (WGS) entry which is preliminary data.</text>
</comment>
<name>A0A1A3GK94_MYCMU</name>
<evidence type="ECO:0000313" key="2">
    <source>
        <dbReference type="Proteomes" id="UP000093898"/>
    </source>
</evidence>